<keyword evidence="3" id="KW-1185">Reference proteome</keyword>
<dbReference type="EMBL" id="ML977018">
    <property type="protein sequence ID" value="KAF1951360.1"/>
    <property type="molecule type" value="Genomic_DNA"/>
</dbReference>
<evidence type="ECO:0000313" key="3">
    <source>
        <dbReference type="Proteomes" id="UP000800035"/>
    </source>
</evidence>
<proteinExistence type="predicted"/>
<gene>
    <name evidence="2" type="ORF">CC80DRAFT_553477</name>
</gene>
<accession>A0A6A5TGQ6</accession>
<protein>
    <submittedName>
        <fullName evidence="2">Uncharacterized protein</fullName>
    </submittedName>
</protein>
<feature type="region of interest" description="Disordered" evidence="1">
    <location>
        <begin position="519"/>
        <end position="566"/>
    </location>
</feature>
<sequence length="660" mass="73030">MSGDANPPGMSTAGGSAAPNLQQFTARQNLDSQSASENASRKTDHSTVFLQGQLQAAPEQSNSQSTLRAASCASLKALPQEHREVKLAADKCWNVHPLTSSKKQSQDERFEIRNPSLPLMASKLEDPRELPMPINYSDTKSAFKDLTSRVRNPTLAQHNSVAFLQDNMTRDRNIIEMLGEELKQRSWAIDKQQDYIDMLEARDAHRDQVETELRLQLAQKQIKEDKHAAPYNEHRKIDERLATAVDLIQKRRFAAIKVKDAIDQIVELYGTERDRMALDPVITDDFGMAVRKAILDDCSGAFKAAGLICLAEQDVEAQEKALRALSDMRVYIQGQGKTASKTSSFQSVKDRLDLSAYTEGLIHGIAKRSNAKAEKLGKADWYRGWREAEDVWSEAYTELAIESEFNVALGFHKACNLYVRLAAQQHNVDSFGDVAATMAKIYGANVRHYVSPKEYFRLKSLAYVPLPVKPGPASELWAPYFKMAIGAYNEPDPTMSTFSISVPDLLPKAPADRAIVNSGRGGAYGLSRPSRQAVGRAAGSKDIQPQSQHQPTTTYPTQPPAQHPVHSVQLPAQQLNQPQPIQSTQPLATQLQPDHPTQLPAQQVNQLGPNWVMQSLGLQPQPTQSNVQFPQVIQPQPVEPAQAATPSTLDELLNSLTAPR</sequence>
<evidence type="ECO:0000256" key="1">
    <source>
        <dbReference type="SAM" id="MobiDB-lite"/>
    </source>
</evidence>
<name>A0A6A5TGQ6_9PLEO</name>
<evidence type="ECO:0000313" key="2">
    <source>
        <dbReference type="EMBL" id="KAF1951360.1"/>
    </source>
</evidence>
<feature type="compositionally biased region" description="Low complexity" evidence="1">
    <location>
        <begin position="544"/>
        <end position="556"/>
    </location>
</feature>
<feature type="compositionally biased region" description="Polar residues" evidence="1">
    <location>
        <begin position="19"/>
        <end position="38"/>
    </location>
</feature>
<reference evidence="2" key="1">
    <citation type="journal article" date="2020" name="Stud. Mycol.">
        <title>101 Dothideomycetes genomes: a test case for predicting lifestyles and emergence of pathogens.</title>
        <authorList>
            <person name="Haridas S."/>
            <person name="Albert R."/>
            <person name="Binder M."/>
            <person name="Bloem J."/>
            <person name="Labutti K."/>
            <person name="Salamov A."/>
            <person name="Andreopoulos B."/>
            <person name="Baker S."/>
            <person name="Barry K."/>
            <person name="Bills G."/>
            <person name="Bluhm B."/>
            <person name="Cannon C."/>
            <person name="Castanera R."/>
            <person name="Culley D."/>
            <person name="Daum C."/>
            <person name="Ezra D."/>
            <person name="Gonzalez J."/>
            <person name="Henrissat B."/>
            <person name="Kuo A."/>
            <person name="Liang C."/>
            <person name="Lipzen A."/>
            <person name="Lutzoni F."/>
            <person name="Magnuson J."/>
            <person name="Mondo S."/>
            <person name="Nolan M."/>
            <person name="Ohm R."/>
            <person name="Pangilinan J."/>
            <person name="Park H.-J."/>
            <person name="Ramirez L."/>
            <person name="Alfaro M."/>
            <person name="Sun H."/>
            <person name="Tritt A."/>
            <person name="Yoshinaga Y."/>
            <person name="Zwiers L.-H."/>
            <person name="Turgeon B."/>
            <person name="Goodwin S."/>
            <person name="Spatafora J."/>
            <person name="Crous P."/>
            <person name="Grigoriev I."/>
        </authorList>
    </citation>
    <scope>NUCLEOTIDE SEQUENCE</scope>
    <source>
        <strain evidence="2">CBS 675.92</strain>
    </source>
</reference>
<feature type="region of interest" description="Disordered" evidence="1">
    <location>
        <begin position="1"/>
        <end position="45"/>
    </location>
</feature>
<dbReference type="Proteomes" id="UP000800035">
    <property type="component" value="Unassembled WGS sequence"/>
</dbReference>
<dbReference type="AlphaFoldDB" id="A0A6A5TGQ6"/>
<organism evidence="2 3">
    <name type="scientific">Byssothecium circinans</name>
    <dbReference type="NCBI Taxonomy" id="147558"/>
    <lineage>
        <taxon>Eukaryota</taxon>
        <taxon>Fungi</taxon>
        <taxon>Dikarya</taxon>
        <taxon>Ascomycota</taxon>
        <taxon>Pezizomycotina</taxon>
        <taxon>Dothideomycetes</taxon>
        <taxon>Pleosporomycetidae</taxon>
        <taxon>Pleosporales</taxon>
        <taxon>Massarineae</taxon>
        <taxon>Massarinaceae</taxon>
        <taxon>Byssothecium</taxon>
    </lineage>
</organism>